<evidence type="ECO:0000256" key="1">
    <source>
        <dbReference type="SAM" id="MobiDB-lite"/>
    </source>
</evidence>
<organism evidence="2 3">
    <name type="scientific">Bacillus gobiensis</name>
    <dbReference type="NCBI Taxonomy" id="1441095"/>
    <lineage>
        <taxon>Bacteria</taxon>
        <taxon>Bacillati</taxon>
        <taxon>Bacillota</taxon>
        <taxon>Bacilli</taxon>
        <taxon>Bacillales</taxon>
        <taxon>Bacillaceae</taxon>
        <taxon>Bacillus</taxon>
    </lineage>
</organism>
<evidence type="ECO:0000313" key="2">
    <source>
        <dbReference type="EMBL" id="ALC81374.1"/>
    </source>
</evidence>
<dbReference type="RefSeq" id="WP_053603131.1">
    <property type="nucleotide sequence ID" value="NZ_CP012600.1"/>
</dbReference>
<name>A0A0M4FG06_9BACI</name>
<reference evidence="3" key="1">
    <citation type="submission" date="2015-08" db="EMBL/GenBank/DDBJ databases">
        <title>Genome sequencing project for genomic taxonomy and phylogenomics of Bacillus-like bacteria.</title>
        <authorList>
            <person name="Liu B."/>
            <person name="Wang J."/>
            <person name="Zhu Y."/>
            <person name="Liu G."/>
            <person name="Chen Q."/>
            <person name="Chen Z."/>
            <person name="Lan J."/>
            <person name="Che J."/>
            <person name="Ge C."/>
            <person name="Shi H."/>
            <person name="Pan Z."/>
            <person name="Liu X."/>
        </authorList>
    </citation>
    <scope>NUCLEOTIDE SEQUENCE [LARGE SCALE GENOMIC DNA]</scope>
    <source>
        <strain evidence="3">FJAT-4402</strain>
    </source>
</reference>
<dbReference type="PATRIC" id="fig|1441095.3.peg.1550"/>
<feature type="compositionally biased region" description="Polar residues" evidence="1">
    <location>
        <begin position="53"/>
        <end position="68"/>
    </location>
</feature>
<dbReference type="InterPro" id="IPR020108">
    <property type="entry name" value="Spore_coat_CotD"/>
</dbReference>
<reference evidence="2 3" key="2">
    <citation type="journal article" date="2016" name="Int. J. Syst. Evol. Microbiol.">
        <title>Bacillus gobiensis sp. nov., isolated from a soil sample.</title>
        <authorList>
            <person name="Liu B."/>
            <person name="Liu G.H."/>
            <person name="Cetin S."/>
            <person name="Schumann P."/>
            <person name="Pan Z.Z."/>
            <person name="Chen Q.Q."/>
        </authorList>
    </citation>
    <scope>NUCLEOTIDE SEQUENCE [LARGE SCALE GENOMIC DNA]</scope>
    <source>
        <strain evidence="2 3">FJAT-4402</strain>
    </source>
</reference>
<gene>
    <name evidence="2" type="ORF">AM592_07025</name>
</gene>
<proteinExistence type="predicted"/>
<dbReference type="STRING" id="1441095.AM592_07025"/>
<feature type="compositionally biased region" description="Gly residues" evidence="1">
    <location>
        <begin position="115"/>
        <end position="132"/>
    </location>
</feature>
<dbReference type="Proteomes" id="UP000067625">
    <property type="component" value="Chromosome"/>
</dbReference>
<dbReference type="Pfam" id="PF11122">
    <property type="entry name" value="Spore-coat_CotD"/>
    <property type="match status" value="1"/>
</dbReference>
<accession>A0A0M4FG06</accession>
<feature type="compositionally biased region" description="Low complexity" evidence="1">
    <location>
        <begin position="74"/>
        <end position="84"/>
    </location>
</feature>
<feature type="region of interest" description="Disordered" evidence="1">
    <location>
        <begin position="53"/>
        <end position="132"/>
    </location>
</feature>
<keyword evidence="3" id="KW-1185">Reference proteome</keyword>
<dbReference type="AlphaFoldDB" id="A0A0M4FG06"/>
<evidence type="ECO:0000313" key="3">
    <source>
        <dbReference type="Proteomes" id="UP000067625"/>
    </source>
</evidence>
<evidence type="ECO:0008006" key="4">
    <source>
        <dbReference type="Google" id="ProtNLM"/>
    </source>
</evidence>
<dbReference type="EMBL" id="CP012600">
    <property type="protein sequence ID" value="ALC81374.1"/>
    <property type="molecule type" value="Genomic_DNA"/>
</dbReference>
<sequence>MFCRPRPNMMAPIVHPTKHCQNNTFSESVVPHIHPTHVNNVNHHKFNHVHYYPQTQSQSNQVSHQNFNAPGPYPGQVAGAQMGPGQMGPGQMGPDPGQVAGAQTGQFPNQMFPGQVGGAQEGPGSGKGYRKK</sequence>
<dbReference type="OrthoDB" id="2455195at2"/>
<protein>
    <recommendedName>
        <fullName evidence="4">Spore coat protein</fullName>
    </recommendedName>
</protein>